<dbReference type="Pfam" id="PF01494">
    <property type="entry name" value="FAD_binding_3"/>
    <property type="match status" value="1"/>
</dbReference>
<accession>A0A5J4LHA6</accession>
<comment type="cofactor">
    <cofactor evidence="1">
        <name>FAD</name>
        <dbReference type="ChEBI" id="CHEBI:57692"/>
    </cofactor>
</comment>
<evidence type="ECO:0000256" key="1">
    <source>
        <dbReference type="ARBA" id="ARBA00001974"/>
    </source>
</evidence>
<dbReference type="Pfam" id="PF21274">
    <property type="entry name" value="Rng_hyd_C"/>
    <property type="match status" value="1"/>
</dbReference>
<dbReference type="InterPro" id="IPR036188">
    <property type="entry name" value="FAD/NAD-bd_sf"/>
</dbReference>
<reference evidence="5 6" key="1">
    <citation type="submission" date="2019-10" db="EMBL/GenBank/DDBJ databases">
        <title>Whole genome shotgun sequence of Streptomyces angustmyceticus NBRC 3934.</title>
        <authorList>
            <person name="Hosoyama A."/>
            <person name="Ichikawa N."/>
            <person name="Kimura A."/>
            <person name="Kitahashi Y."/>
            <person name="Komaki H."/>
            <person name="Uohara A."/>
        </authorList>
    </citation>
    <scope>NUCLEOTIDE SEQUENCE [LARGE SCALE GENOMIC DNA]</scope>
    <source>
        <strain evidence="5 6">NBRC 3934</strain>
    </source>
</reference>
<gene>
    <name evidence="5" type="ORF">San01_39090</name>
</gene>
<dbReference type="PANTHER" id="PTHR43004:SF19">
    <property type="entry name" value="BINDING MONOOXYGENASE, PUTATIVE (JCVI)-RELATED"/>
    <property type="match status" value="1"/>
</dbReference>
<comment type="caution">
    <text evidence="5">The sequence shown here is derived from an EMBL/GenBank/DDBJ whole genome shotgun (WGS) entry which is preliminary data.</text>
</comment>
<keyword evidence="3" id="KW-0274">FAD</keyword>
<name>A0A5J4LHA6_9ACTN</name>
<dbReference type="Gene3D" id="3.30.70.2450">
    <property type="match status" value="1"/>
</dbReference>
<evidence type="ECO:0000256" key="3">
    <source>
        <dbReference type="ARBA" id="ARBA00022827"/>
    </source>
</evidence>
<organism evidence="5 6">
    <name type="scientific">Streptomyces angustmyceticus</name>
    <dbReference type="NCBI Taxonomy" id="285578"/>
    <lineage>
        <taxon>Bacteria</taxon>
        <taxon>Bacillati</taxon>
        <taxon>Actinomycetota</taxon>
        <taxon>Actinomycetes</taxon>
        <taxon>Kitasatosporales</taxon>
        <taxon>Streptomycetaceae</taxon>
        <taxon>Streptomyces</taxon>
    </lineage>
</organism>
<evidence type="ECO:0000313" key="5">
    <source>
        <dbReference type="EMBL" id="GES31422.1"/>
    </source>
</evidence>
<dbReference type="Gene3D" id="3.50.50.60">
    <property type="entry name" value="FAD/NAD(P)-binding domain"/>
    <property type="match status" value="1"/>
</dbReference>
<protein>
    <recommendedName>
        <fullName evidence="4">FAD-binding domain-containing protein</fullName>
    </recommendedName>
</protein>
<proteinExistence type="predicted"/>
<feature type="domain" description="FAD-binding" evidence="4">
    <location>
        <begin position="9"/>
        <end position="352"/>
    </location>
</feature>
<keyword evidence="6" id="KW-1185">Reference proteome</keyword>
<dbReference type="EMBL" id="BLAG01000010">
    <property type="protein sequence ID" value="GES31422.1"/>
    <property type="molecule type" value="Genomic_DNA"/>
</dbReference>
<dbReference type="SUPFAM" id="SSF51905">
    <property type="entry name" value="FAD/NAD(P)-binding domain"/>
    <property type="match status" value="1"/>
</dbReference>
<evidence type="ECO:0000313" key="6">
    <source>
        <dbReference type="Proteomes" id="UP000325598"/>
    </source>
</evidence>
<dbReference type="PANTHER" id="PTHR43004">
    <property type="entry name" value="TRK SYSTEM POTASSIUM UPTAKE PROTEIN"/>
    <property type="match status" value="1"/>
</dbReference>
<dbReference type="OrthoDB" id="8670884at2"/>
<dbReference type="InterPro" id="IPR050641">
    <property type="entry name" value="RIFMO-like"/>
</dbReference>
<dbReference type="GO" id="GO:0016709">
    <property type="term" value="F:oxidoreductase activity, acting on paired donors, with incorporation or reduction of molecular oxygen, NAD(P)H as one donor, and incorporation of one atom of oxygen"/>
    <property type="evidence" value="ECO:0007669"/>
    <property type="project" value="UniProtKB-ARBA"/>
</dbReference>
<evidence type="ECO:0000259" key="4">
    <source>
        <dbReference type="Pfam" id="PF01494"/>
    </source>
</evidence>
<evidence type="ECO:0000256" key="2">
    <source>
        <dbReference type="ARBA" id="ARBA00022630"/>
    </source>
</evidence>
<dbReference type="PRINTS" id="PR00420">
    <property type="entry name" value="RNGMNOXGNASE"/>
</dbReference>
<dbReference type="GeneID" id="96752099"/>
<keyword evidence="2" id="KW-0285">Flavoprotein</keyword>
<dbReference type="RefSeq" id="WP_086721812.1">
    <property type="nucleotide sequence ID" value="NZ_BLAG01000010.1"/>
</dbReference>
<dbReference type="InterPro" id="IPR002938">
    <property type="entry name" value="FAD-bd"/>
</dbReference>
<sequence length="510" mass="54491">MSLPAIATTDVLIAGAGPTGLVLACDLARRGIACRVVERESRGFPGSRGSGLQPRSLEVFDDLGVIDAIRAAGGPVQRLQSWDGTTRVAEWDTVEPSEPSPHVPYGEMWMLPQWRTVEILRARLEELGGSVEFGCELTGFAQDADGVTARLRGPDGTGSAVRAGYLVAADGGRSTVRKALGVGFPVTDIVTDPTLIADVRVDGFDRAHWHVWPTAPGGRVALRPLEGADLFQLLAHFGGAGPDFTPDATPEAVRQLLVERTGHEDVRVHEVRWSSVLRIKAGAADRFRVGRVLLAGDAAHIHSPTGGQGLNTSIQDAYNLGWKLGAALRGAPDALLDTYEAERRPVARQVLALTTQVFERDRVDTDRGFSRRGAETLQLGLGYRASPLTRECREGLADDALRAGDRAPDAPCGPVRLFDLFRGPHATLLAFGGTGAPASERYRLVRVGRPGEQADVIDVDGHAHKAYGDRGLFLVRPDGYLALATQDPADLASYEARTTRTAVVSSSGTS</sequence>
<dbReference type="AlphaFoldDB" id="A0A5J4LHA6"/>
<dbReference type="GO" id="GO:0071949">
    <property type="term" value="F:FAD binding"/>
    <property type="evidence" value="ECO:0007669"/>
    <property type="project" value="InterPro"/>
</dbReference>
<dbReference type="Proteomes" id="UP000325598">
    <property type="component" value="Unassembled WGS sequence"/>
</dbReference>
<dbReference type="Gene3D" id="3.40.30.120">
    <property type="match status" value="1"/>
</dbReference>
<dbReference type="NCBIfam" id="NF004832">
    <property type="entry name" value="PRK06184.1"/>
    <property type="match status" value="1"/>
</dbReference>